<feature type="transmembrane region" description="Helical" evidence="8">
    <location>
        <begin position="165"/>
        <end position="184"/>
    </location>
</feature>
<keyword evidence="10" id="KW-0614">Plasmid</keyword>
<dbReference type="Proteomes" id="UP000826254">
    <property type="component" value="Plasmid unnamed1"/>
</dbReference>
<dbReference type="GO" id="GO:0009055">
    <property type="term" value="F:electron transfer activity"/>
    <property type="evidence" value="ECO:0007669"/>
    <property type="project" value="InterPro"/>
</dbReference>
<dbReference type="GO" id="GO:0005507">
    <property type="term" value="F:copper ion binding"/>
    <property type="evidence" value="ECO:0007669"/>
    <property type="project" value="InterPro"/>
</dbReference>
<evidence type="ECO:0000259" key="9">
    <source>
        <dbReference type="Pfam" id="PF00127"/>
    </source>
</evidence>
<reference evidence="10 11" key="1">
    <citation type="journal article" date="2021" name="Int. J. Syst. Evol. Microbiol.">
        <title>Halobaculum halophilum sp. nov. and Halobaculum salinum sp. nov., isolated from salt lake and saline soil.</title>
        <authorList>
            <person name="Cui H.L."/>
            <person name="Shi X.W."/>
            <person name="Yin X.M."/>
            <person name="Yang X.Y."/>
            <person name="Hou J."/>
            <person name="Zhu L."/>
        </authorList>
    </citation>
    <scope>NUCLEOTIDE SEQUENCE [LARGE SCALE GENOMIC DNA]</scope>
    <source>
        <strain evidence="10 11">NBRC 109044</strain>
    </source>
</reference>
<evidence type="ECO:0000256" key="1">
    <source>
        <dbReference type="ARBA" id="ARBA00004370"/>
    </source>
</evidence>
<dbReference type="SUPFAM" id="SSF49503">
    <property type="entry name" value="Cupredoxins"/>
    <property type="match status" value="1"/>
</dbReference>
<dbReference type="GeneID" id="67179762"/>
<evidence type="ECO:0000256" key="3">
    <source>
        <dbReference type="ARBA" id="ARBA00022723"/>
    </source>
</evidence>
<keyword evidence="6 8" id="KW-0472">Membrane</keyword>
<organism evidence="10 11">
    <name type="scientific">Halobaculum magnesiiphilum</name>
    <dbReference type="NCBI Taxonomy" id="1017351"/>
    <lineage>
        <taxon>Archaea</taxon>
        <taxon>Methanobacteriati</taxon>
        <taxon>Methanobacteriota</taxon>
        <taxon>Stenosarchaea group</taxon>
        <taxon>Halobacteria</taxon>
        <taxon>Halobacteriales</taxon>
        <taxon>Haloferacaceae</taxon>
        <taxon>Halobaculum</taxon>
    </lineage>
</organism>
<evidence type="ECO:0000256" key="6">
    <source>
        <dbReference type="ARBA" id="ARBA00023136"/>
    </source>
</evidence>
<keyword evidence="8" id="KW-1133">Transmembrane helix</keyword>
<protein>
    <submittedName>
        <fullName evidence="10">Plastocyanin</fullName>
    </submittedName>
</protein>
<dbReference type="PANTHER" id="PTHR34192">
    <property type="entry name" value="PLASTOCYANIN MAJOR ISOFORM, CHLOROPLASTIC-RELATED"/>
    <property type="match status" value="1"/>
</dbReference>
<keyword evidence="2" id="KW-0813">Transport</keyword>
<keyword evidence="8" id="KW-0812">Transmembrane</keyword>
<dbReference type="InterPro" id="IPR000923">
    <property type="entry name" value="BlueCu_1"/>
</dbReference>
<accession>A0A8T8WH99</accession>
<feature type="region of interest" description="Disordered" evidence="7">
    <location>
        <begin position="88"/>
        <end position="114"/>
    </location>
</feature>
<comment type="subcellular location">
    <subcellularLocation>
        <location evidence="1">Membrane</location>
    </subcellularLocation>
</comment>
<evidence type="ECO:0000313" key="10">
    <source>
        <dbReference type="EMBL" id="QZP39242.1"/>
    </source>
</evidence>
<dbReference type="RefSeq" id="WP_137685081.1">
    <property type="nucleotide sequence ID" value="NZ_CP081959.1"/>
</dbReference>
<dbReference type="Pfam" id="PF00127">
    <property type="entry name" value="Copper-bind"/>
    <property type="match status" value="1"/>
</dbReference>
<dbReference type="PROSITE" id="PS51318">
    <property type="entry name" value="TAT"/>
    <property type="match status" value="1"/>
</dbReference>
<dbReference type="GO" id="GO:0016020">
    <property type="term" value="C:membrane"/>
    <property type="evidence" value="ECO:0007669"/>
    <property type="project" value="UniProtKB-SubCell"/>
</dbReference>
<gene>
    <name evidence="10" type="ORF">K6T50_16430</name>
</gene>
<geneLocation type="plasmid" evidence="10 11">
    <name>unnamed1</name>
</geneLocation>
<dbReference type="Gene3D" id="2.60.40.420">
    <property type="entry name" value="Cupredoxins - blue copper proteins"/>
    <property type="match status" value="1"/>
</dbReference>
<name>A0A8T8WH99_9EURY</name>
<evidence type="ECO:0000256" key="8">
    <source>
        <dbReference type="SAM" id="Phobius"/>
    </source>
</evidence>
<keyword evidence="5" id="KW-0186">Copper</keyword>
<dbReference type="InterPro" id="IPR006311">
    <property type="entry name" value="TAT_signal"/>
</dbReference>
<evidence type="ECO:0000313" key="11">
    <source>
        <dbReference type="Proteomes" id="UP000826254"/>
    </source>
</evidence>
<evidence type="ECO:0000256" key="2">
    <source>
        <dbReference type="ARBA" id="ARBA00022448"/>
    </source>
</evidence>
<evidence type="ECO:0000256" key="7">
    <source>
        <dbReference type="SAM" id="MobiDB-lite"/>
    </source>
</evidence>
<dbReference type="PANTHER" id="PTHR34192:SF10">
    <property type="entry name" value="PLASTOCYANIN MAJOR ISOFORM, CHLOROPLASTIC-RELATED"/>
    <property type="match status" value="1"/>
</dbReference>
<dbReference type="InterPro" id="IPR028871">
    <property type="entry name" value="BlueCu_1_BS"/>
</dbReference>
<dbReference type="EMBL" id="CP081959">
    <property type="protein sequence ID" value="QZP39242.1"/>
    <property type="molecule type" value="Genomic_DNA"/>
</dbReference>
<sequence>MTEEQENHPVSRRGVLRAAVGGTATVTAASTEAAAQETTIDMNDNLEFVPAEAQVDPGTTVTWENVGSIEHSVTAYEDEIPDDAEYFASGDFDSESSARDAYPDGSIGGDGTYEHTFETEGEYGYFCIPHESAGMTGTVTVGGGGGGDGGGGGGAPTLPDSAKTLGIVAAGAMSAVLGLAYFFIKYGGDYGEFE</sequence>
<proteinExistence type="predicted"/>
<keyword evidence="4" id="KW-0249">Electron transport</keyword>
<evidence type="ECO:0000256" key="4">
    <source>
        <dbReference type="ARBA" id="ARBA00022982"/>
    </source>
</evidence>
<dbReference type="InterPro" id="IPR008972">
    <property type="entry name" value="Cupredoxin"/>
</dbReference>
<dbReference type="PROSITE" id="PS00196">
    <property type="entry name" value="COPPER_BLUE"/>
    <property type="match status" value="1"/>
</dbReference>
<keyword evidence="11" id="KW-1185">Reference proteome</keyword>
<evidence type="ECO:0000256" key="5">
    <source>
        <dbReference type="ARBA" id="ARBA00023008"/>
    </source>
</evidence>
<feature type="domain" description="Blue (type 1) copper" evidence="9">
    <location>
        <begin position="37"/>
        <end position="141"/>
    </location>
</feature>
<dbReference type="KEGG" id="hmp:K6T50_16430"/>
<keyword evidence="3" id="KW-0479">Metal-binding</keyword>
<dbReference type="AlphaFoldDB" id="A0A8T8WH99"/>